<sequence length="787" mass="85729" precursor="true">MFAFDVRYALRLMRRSPAFTAVAILSLALGIGANTAIYSLFYTIMLRTLPVAHPEQLVQLLQDFPGDPHWQGYWGWPAYLHFRDHARSFSAITGMSFDNLAQVRIPGSDTETLIQENVLENYFQFLGLTPALGRFIAPHESDVVVVSWSFWNRRFHRDPAILGRRITVGADIKTIIGVAPRAYTGPRVGVQTDLWIPVENNDLTMLARLKPGVTLAQARAEMAVLYRTLLAQRNSPRDRDKNIDVVPAGAGLVRVRDQFDKPLLLLLVVVGLLLLLACVNMASMLLARSAGRQREFAVRVSLGAGRARMAGQMLTESVLLAAAGALAGTVVAYFLTGVLVRIMASGRTFERIEIDVQPDLHLILVTAAIALLTGLLFGLAPAWYAFRTAPATALRQCGRHLFGKILVSAQVALSILLVTAAALFLGHLSRLRNFDRGFRSDHVLMVTLDPSRSSYRREQLAAPYQELLARLQSLPGVRAVSIAGCTPLQGCGAGSRFLTVAGFTERPEDQPRTAIAFVAPRYFESLGMPLLAGRDFTLQDAARPRVAIVSQAVARHYFPAVSPIGKGIMVNPDPKPYEIVGIVGEMTGAELRDPAYPFIYFNMFQENHISNQFVLRTSVEPESLTAAVRQTMRSVLKTVPITRVSTLDAQVDSNFVPERLIASLSGFFGAIGALLAGIGLYGLLAYAVARRTHEIGIRMALGATTSHVRSLVLRDALGMLSAGLAAGALMVLWSRPLAKSLVGDLKFESPAPLAIGAAIITAIAMLAGYLPARRAARVDPMTALRHE</sequence>
<evidence type="ECO:0008006" key="11">
    <source>
        <dbReference type="Google" id="ProtNLM"/>
    </source>
</evidence>
<evidence type="ECO:0000256" key="1">
    <source>
        <dbReference type="ARBA" id="ARBA00004651"/>
    </source>
</evidence>
<feature type="domain" description="MacB-like periplasmic core" evidence="9">
    <location>
        <begin position="412"/>
        <end position="630"/>
    </location>
</feature>
<feature type="transmembrane region" description="Helical" evidence="7">
    <location>
        <begin position="405"/>
        <end position="426"/>
    </location>
</feature>
<dbReference type="AlphaFoldDB" id="Q01Z02"/>
<dbReference type="HOGENOM" id="CLU_009433_1_0_0"/>
<feature type="transmembrane region" description="Helical" evidence="7">
    <location>
        <begin position="318"/>
        <end position="340"/>
    </location>
</feature>
<proteinExistence type="inferred from homology"/>
<dbReference type="PANTHER" id="PTHR30572:SF4">
    <property type="entry name" value="ABC TRANSPORTER PERMEASE YTRF"/>
    <property type="match status" value="1"/>
</dbReference>
<evidence type="ECO:0000256" key="6">
    <source>
        <dbReference type="ARBA" id="ARBA00038076"/>
    </source>
</evidence>
<dbReference type="GO" id="GO:0022857">
    <property type="term" value="F:transmembrane transporter activity"/>
    <property type="evidence" value="ECO:0007669"/>
    <property type="project" value="TreeGrafter"/>
</dbReference>
<dbReference type="InterPro" id="IPR003838">
    <property type="entry name" value="ABC3_permease_C"/>
</dbReference>
<keyword evidence="5 7" id="KW-0472">Membrane</keyword>
<keyword evidence="2" id="KW-1003">Cell membrane</keyword>
<reference evidence="10" key="1">
    <citation type="submission" date="2006-10" db="EMBL/GenBank/DDBJ databases">
        <title>Complete sequence of Solibacter usitatus Ellin6076.</title>
        <authorList>
            <consortium name="US DOE Joint Genome Institute"/>
            <person name="Copeland A."/>
            <person name="Lucas S."/>
            <person name="Lapidus A."/>
            <person name="Barry K."/>
            <person name="Detter J.C."/>
            <person name="Glavina del Rio T."/>
            <person name="Hammon N."/>
            <person name="Israni S."/>
            <person name="Dalin E."/>
            <person name="Tice H."/>
            <person name="Pitluck S."/>
            <person name="Thompson L.S."/>
            <person name="Brettin T."/>
            <person name="Bruce D."/>
            <person name="Han C."/>
            <person name="Tapia R."/>
            <person name="Gilna P."/>
            <person name="Schmutz J."/>
            <person name="Larimer F."/>
            <person name="Land M."/>
            <person name="Hauser L."/>
            <person name="Kyrpides N."/>
            <person name="Mikhailova N."/>
            <person name="Janssen P.H."/>
            <person name="Kuske C.R."/>
            <person name="Richardson P."/>
        </authorList>
    </citation>
    <scope>NUCLEOTIDE SEQUENCE</scope>
    <source>
        <strain evidence="10">Ellin6076</strain>
    </source>
</reference>
<evidence type="ECO:0000256" key="4">
    <source>
        <dbReference type="ARBA" id="ARBA00022989"/>
    </source>
</evidence>
<dbReference type="eggNOG" id="COG0577">
    <property type="taxonomic scope" value="Bacteria"/>
</dbReference>
<dbReference type="PANTHER" id="PTHR30572">
    <property type="entry name" value="MEMBRANE COMPONENT OF TRANSPORTER-RELATED"/>
    <property type="match status" value="1"/>
</dbReference>
<feature type="domain" description="ABC3 transporter permease C-terminal" evidence="8">
    <location>
        <begin position="667"/>
        <end position="780"/>
    </location>
</feature>
<feature type="domain" description="MacB-like periplasmic core" evidence="9">
    <location>
        <begin position="20"/>
        <end position="222"/>
    </location>
</feature>
<feature type="transmembrane region" description="Helical" evidence="7">
    <location>
        <begin position="716"/>
        <end position="733"/>
    </location>
</feature>
<dbReference type="NCBIfam" id="TIGR03434">
    <property type="entry name" value="ADOP"/>
    <property type="match status" value="1"/>
</dbReference>
<comment type="similarity">
    <text evidence="6">Belongs to the ABC-4 integral membrane protein family.</text>
</comment>
<dbReference type="InterPro" id="IPR025857">
    <property type="entry name" value="MacB_PCD"/>
</dbReference>
<protein>
    <recommendedName>
        <fullName evidence="11">Permease</fullName>
    </recommendedName>
</protein>
<dbReference type="KEGG" id="sus:Acid_4149"/>
<gene>
    <name evidence="10" type="ordered locus">Acid_4149</name>
</gene>
<keyword evidence="3 7" id="KW-0812">Transmembrane</keyword>
<feature type="transmembrane region" description="Helical" evidence="7">
    <location>
        <begin position="753"/>
        <end position="772"/>
    </location>
</feature>
<evidence type="ECO:0000256" key="3">
    <source>
        <dbReference type="ARBA" id="ARBA00022692"/>
    </source>
</evidence>
<feature type="transmembrane region" description="Helical" evidence="7">
    <location>
        <begin position="263"/>
        <end position="287"/>
    </location>
</feature>
<dbReference type="InterPro" id="IPR050250">
    <property type="entry name" value="Macrolide_Exporter_MacB"/>
</dbReference>
<dbReference type="InParanoid" id="Q01Z02"/>
<evidence type="ECO:0000256" key="5">
    <source>
        <dbReference type="ARBA" id="ARBA00023136"/>
    </source>
</evidence>
<dbReference type="Pfam" id="PF12704">
    <property type="entry name" value="MacB_PCD"/>
    <property type="match status" value="2"/>
</dbReference>
<feature type="domain" description="ABC3 transporter permease C-terminal" evidence="8">
    <location>
        <begin position="268"/>
        <end position="389"/>
    </location>
</feature>
<feature type="transmembrane region" description="Helical" evidence="7">
    <location>
        <begin position="667"/>
        <end position="689"/>
    </location>
</feature>
<name>Q01Z02_SOLUE</name>
<feature type="transmembrane region" description="Helical" evidence="7">
    <location>
        <begin position="360"/>
        <end position="384"/>
    </location>
</feature>
<dbReference type="EMBL" id="CP000473">
    <property type="protein sequence ID" value="ABJ85113.1"/>
    <property type="molecule type" value="Genomic_DNA"/>
</dbReference>
<dbReference type="Pfam" id="PF02687">
    <property type="entry name" value="FtsX"/>
    <property type="match status" value="2"/>
</dbReference>
<organism evidence="10">
    <name type="scientific">Solibacter usitatus (strain Ellin6076)</name>
    <dbReference type="NCBI Taxonomy" id="234267"/>
    <lineage>
        <taxon>Bacteria</taxon>
        <taxon>Pseudomonadati</taxon>
        <taxon>Acidobacteriota</taxon>
        <taxon>Terriglobia</taxon>
        <taxon>Bryobacterales</taxon>
        <taxon>Solibacteraceae</taxon>
        <taxon>Candidatus Solibacter</taxon>
    </lineage>
</organism>
<dbReference type="GO" id="GO:0005886">
    <property type="term" value="C:plasma membrane"/>
    <property type="evidence" value="ECO:0007669"/>
    <property type="project" value="UniProtKB-SubCell"/>
</dbReference>
<evidence type="ECO:0000256" key="2">
    <source>
        <dbReference type="ARBA" id="ARBA00022475"/>
    </source>
</evidence>
<comment type="subcellular location">
    <subcellularLocation>
        <location evidence="1">Cell membrane</location>
        <topology evidence="1">Multi-pass membrane protein</topology>
    </subcellularLocation>
</comment>
<accession>Q01Z02</accession>
<evidence type="ECO:0000256" key="7">
    <source>
        <dbReference type="SAM" id="Phobius"/>
    </source>
</evidence>
<dbReference type="STRING" id="234267.Acid_4149"/>
<dbReference type="OrthoDB" id="127393at2"/>
<keyword evidence="4 7" id="KW-1133">Transmembrane helix</keyword>
<evidence type="ECO:0000313" key="10">
    <source>
        <dbReference type="EMBL" id="ABJ85113.1"/>
    </source>
</evidence>
<evidence type="ECO:0000259" key="9">
    <source>
        <dbReference type="Pfam" id="PF12704"/>
    </source>
</evidence>
<evidence type="ECO:0000259" key="8">
    <source>
        <dbReference type="Pfam" id="PF02687"/>
    </source>
</evidence>
<dbReference type="InterPro" id="IPR017800">
    <property type="entry name" value="ADOP"/>
</dbReference>